<evidence type="ECO:0000313" key="2">
    <source>
        <dbReference type="EMBL" id="MFC5367644.1"/>
    </source>
</evidence>
<organism evidence="2 3">
    <name type="scientific">Salinirubrum litoreum</name>
    <dbReference type="NCBI Taxonomy" id="1126234"/>
    <lineage>
        <taxon>Archaea</taxon>
        <taxon>Methanobacteriati</taxon>
        <taxon>Methanobacteriota</taxon>
        <taxon>Stenosarchaea group</taxon>
        <taxon>Halobacteria</taxon>
        <taxon>Halobacteriales</taxon>
        <taxon>Haloferacaceae</taxon>
        <taxon>Salinirubrum</taxon>
    </lineage>
</organism>
<reference evidence="2 3" key="1">
    <citation type="journal article" date="2019" name="Int. J. Syst. Evol. Microbiol.">
        <title>The Global Catalogue of Microorganisms (GCM) 10K type strain sequencing project: providing services to taxonomists for standard genome sequencing and annotation.</title>
        <authorList>
            <consortium name="The Broad Institute Genomics Platform"/>
            <consortium name="The Broad Institute Genome Sequencing Center for Infectious Disease"/>
            <person name="Wu L."/>
            <person name="Ma J."/>
        </authorList>
    </citation>
    <scope>NUCLEOTIDE SEQUENCE [LARGE SCALE GENOMIC DNA]</scope>
    <source>
        <strain evidence="2 3">CGMCC 1.12237</strain>
    </source>
</reference>
<comment type="caution">
    <text evidence="2">The sequence shown here is derived from an EMBL/GenBank/DDBJ whole genome shotgun (WGS) entry which is preliminary data.</text>
</comment>
<evidence type="ECO:0000313" key="3">
    <source>
        <dbReference type="Proteomes" id="UP001596201"/>
    </source>
</evidence>
<accession>A0ABD5RCC8</accession>
<keyword evidence="1" id="KW-1133">Transmembrane helix</keyword>
<evidence type="ECO:0000256" key="1">
    <source>
        <dbReference type="SAM" id="Phobius"/>
    </source>
</evidence>
<keyword evidence="1" id="KW-0472">Membrane</keyword>
<dbReference type="AlphaFoldDB" id="A0ABD5RCC8"/>
<dbReference type="EMBL" id="JBHSKX010000002">
    <property type="protein sequence ID" value="MFC5367644.1"/>
    <property type="molecule type" value="Genomic_DNA"/>
</dbReference>
<dbReference type="RefSeq" id="WP_227229891.1">
    <property type="nucleotide sequence ID" value="NZ_JAJCVJ010000002.1"/>
</dbReference>
<gene>
    <name evidence="2" type="ORF">ACFPJ5_11920</name>
</gene>
<keyword evidence="1" id="KW-0812">Transmembrane</keyword>
<protein>
    <submittedName>
        <fullName evidence="2">Uncharacterized protein</fullName>
    </submittedName>
</protein>
<proteinExistence type="predicted"/>
<dbReference type="Proteomes" id="UP001596201">
    <property type="component" value="Unassembled WGS sequence"/>
</dbReference>
<keyword evidence="3" id="KW-1185">Reference proteome</keyword>
<sequence>MRRKTQLGFVVSLHLVLFSTAAAAGGATTAGLAFGTVSALVLAVTLFYELSVPT</sequence>
<feature type="transmembrane region" description="Helical" evidence="1">
    <location>
        <begin position="33"/>
        <end position="50"/>
    </location>
</feature>
<name>A0ABD5RCC8_9EURY</name>